<dbReference type="SMART" id="SM00965">
    <property type="entry name" value="STN"/>
    <property type="match status" value="1"/>
</dbReference>
<dbReference type="PANTHER" id="PTHR32552">
    <property type="entry name" value="FERRICHROME IRON RECEPTOR-RELATED"/>
    <property type="match status" value="1"/>
</dbReference>
<dbReference type="SUPFAM" id="SSF56935">
    <property type="entry name" value="Porins"/>
    <property type="match status" value="1"/>
</dbReference>
<dbReference type="PANTHER" id="PTHR32552:SF68">
    <property type="entry name" value="FERRICHROME OUTER MEMBRANE TRANSPORTER_PHAGE RECEPTOR"/>
    <property type="match status" value="1"/>
</dbReference>
<dbReference type="Pfam" id="PF07715">
    <property type="entry name" value="Plug"/>
    <property type="match status" value="1"/>
</dbReference>
<dbReference type="Gene3D" id="3.55.50.30">
    <property type="match status" value="1"/>
</dbReference>
<evidence type="ECO:0000256" key="6">
    <source>
        <dbReference type="ARBA" id="ARBA00022692"/>
    </source>
</evidence>
<evidence type="ECO:0000256" key="15">
    <source>
        <dbReference type="RuleBase" id="RU003357"/>
    </source>
</evidence>
<dbReference type="Proteomes" id="UP001180487">
    <property type="component" value="Unassembled WGS sequence"/>
</dbReference>
<evidence type="ECO:0000259" key="17">
    <source>
        <dbReference type="SMART" id="SM00965"/>
    </source>
</evidence>
<dbReference type="InterPro" id="IPR012910">
    <property type="entry name" value="Plug_dom"/>
</dbReference>
<dbReference type="PROSITE" id="PS51257">
    <property type="entry name" value="PROKAR_LIPOPROTEIN"/>
    <property type="match status" value="1"/>
</dbReference>
<evidence type="ECO:0000256" key="11">
    <source>
        <dbReference type="ARBA" id="ARBA00023136"/>
    </source>
</evidence>
<keyword evidence="7 16" id="KW-0732">Signal</keyword>
<keyword evidence="5" id="KW-0410">Iron transport</keyword>
<keyword evidence="13 14" id="KW-0998">Cell outer membrane</keyword>
<evidence type="ECO:0000256" key="16">
    <source>
        <dbReference type="SAM" id="SignalP"/>
    </source>
</evidence>
<evidence type="ECO:0000313" key="18">
    <source>
        <dbReference type="EMBL" id="MDR7377791.1"/>
    </source>
</evidence>
<dbReference type="Gene3D" id="2.40.170.20">
    <property type="entry name" value="TonB-dependent receptor, beta-barrel domain"/>
    <property type="match status" value="1"/>
</dbReference>
<keyword evidence="11 14" id="KW-0472">Membrane</keyword>
<organism evidence="18 19">
    <name type="scientific">Rhodoferax ferrireducens</name>
    <dbReference type="NCBI Taxonomy" id="192843"/>
    <lineage>
        <taxon>Bacteria</taxon>
        <taxon>Pseudomonadati</taxon>
        <taxon>Pseudomonadota</taxon>
        <taxon>Betaproteobacteria</taxon>
        <taxon>Burkholderiales</taxon>
        <taxon>Comamonadaceae</taxon>
        <taxon>Rhodoferax</taxon>
    </lineage>
</organism>
<feature type="signal peptide" evidence="16">
    <location>
        <begin position="1"/>
        <end position="26"/>
    </location>
</feature>
<evidence type="ECO:0000256" key="4">
    <source>
        <dbReference type="ARBA" id="ARBA00022452"/>
    </source>
</evidence>
<keyword evidence="19" id="KW-1185">Reference proteome</keyword>
<dbReference type="EMBL" id="JAVDXT010000002">
    <property type="protein sequence ID" value="MDR7377791.1"/>
    <property type="molecule type" value="Genomic_DNA"/>
</dbReference>
<dbReference type="InterPro" id="IPR010105">
    <property type="entry name" value="TonB_sidphr_rcpt"/>
</dbReference>
<keyword evidence="6 14" id="KW-0812">Transmembrane</keyword>
<evidence type="ECO:0000256" key="14">
    <source>
        <dbReference type="PROSITE-ProRule" id="PRU01360"/>
    </source>
</evidence>
<dbReference type="InterPro" id="IPR039426">
    <property type="entry name" value="TonB-dep_rcpt-like"/>
</dbReference>
<keyword evidence="12 18" id="KW-0675">Receptor</keyword>
<keyword evidence="9" id="KW-0406">Ion transport</keyword>
<dbReference type="InterPro" id="IPR000531">
    <property type="entry name" value="Beta-barrel_TonB"/>
</dbReference>
<dbReference type="PROSITE" id="PS52016">
    <property type="entry name" value="TONB_DEPENDENT_REC_3"/>
    <property type="match status" value="1"/>
</dbReference>
<evidence type="ECO:0000256" key="2">
    <source>
        <dbReference type="ARBA" id="ARBA00009810"/>
    </source>
</evidence>
<keyword evidence="4 14" id="KW-1134">Transmembrane beta strand</keyword>
<dbReference type="InterPro" id="IPR011662">
    <property type="entry name" value="Secretin/TonB_short_N"/>
</dbReference>
<keyword evidence="3 14" id="KW-0813">Transport</keyword>
<dbReference type="NCBIfam" id="TIGR01783">
    <property type="entry name" value="TonB-siderophor"/>
    <property type="match status" value="1"/>
</dbReference>
<evidence type="ECO:0000256" key="1">
    <source>
        <dbReference type="ARBA" id="ARBA00004571"/>
    </source>
</evidence>
<feature type="chain" id="PRO_5047218878" evidence="16">
    <location>
        <begin position="27"/>
        <end position="782"/>
    </location>
</feature>
<protein>
    <submittedName>
        <fullName evidence="18">Iron complex outermembrane receptor protein</fullName>
    </submittedName>
</protein>
<dbReference type="InterPro" id="IPR036942">
    <property type="entry name" value="Beta-barrel_TonB_sf"/>
</dbReference>
<dbReference type="InterPro" id="IPR037066">
    <property type="entry name" value="Plug_dom_sf"/>
</dbReference>
<name>A0ABU2C907_9BURK</name>
<dbReference type="Gene3D" id="2.170.130.10">
    <property type="entry name" value="TonB-dependent receptor, plug domain"/>
    <property type="match status" value="1"/>
</dbReference>
<evidence type="ECO:0000256" key="5">
    <source>
        <dbReference type="ARBA" id="ARBA00022496"/>
    </source>
</evidence>
<evidence type="ECO:0000256" key="8">
    <source>
        <dbReference type="ARBA" id="ARBA00023004"/>
    </source>
</evidence>
<evidence type="ECO:0000256" key="10">
    <source>
        <dbReference type="ARBA" id="ARBA00023077"/>
    </source>
</evidence>
<sequence>MLRSPLNPAPLAFAIALAFACLPGHAQSSQGALDGTPLAIRIEAKPLGQALNDWALQTRMQIIVQPALVAGKQAPAVAGSLSAKQALDRLLADSGLVAVSEGHAVVVKAAAAKPEATLSAVTVTATADVETAFSPVLGYVAKRSSTATKTDTPLSETPQSITVVTRDQMVDQGANTLQEALLYAAGVRSDLYGLDSRSDDAHIRGSTADAYIDGLRQTNDYYTSTARPDPYTMERIEVLRGPAAMLYGQGSTAGVLNLVSKRPQAEFQGEVGVQLGNYGRKQLQADITGPLTADGEWLYRLVAVARRADTQVDYVGDDRTLLAPSLTWKPNAVTSLTLQGLSQHDRTGSTSQFLPWAGMLTANPNGQIPTSRFIGEPGDHYDTDRNSLGYLFEHQFNDQWTLRQNFRYAENKVDYLTHYANSFSLPGGWYDDPVNQRIIGRYGDHTQTKVHIATIDQHLEGHLQTGAVQHTLLTGLDLTRYRNDKRSGDSYDTIDAYAPVYGLATPVVLGESLHSSQRQAGLYLQDQMKIAQDWIVVAGLRHDRVTNGVQGTADEHSRATTKRLGLMYLLPNGWSPYLSYSESFTPVAGTNVYGARFKPLRGEQIEAGVKYMPANSSTQFTASVYQLKEKNQSTVDPTRADNTIQVGSTQNKGLELEWKAAVTRNVDAMTSYTYTDVDKQLTQTSRNQAKAWGKYRFALAGIEGLAVGAGVRYLSAFRDGAAPATPAITLVDAMLSWDQQHWRYALNVNNLTDKVYNTICLSRGDCWYGARRTAVLSATYRF</sequence>
<comment type="subcellular location">
    <subcellularLocation>
        <location evidence="1 14">Cell outer membrane</location>
        <topology evidence="1 14">Multi-pass membrane protein</topology>
    </subcellularLocation>
</comment>
<evidence type="ECO:0000256" key="3">
    <source>
        <dbReference type="ARBA" id="ARBA00022448"/>
    </source>
</evidence>
<keyword evidence="8" id="KW-0408">Iron</keyword>
<evidence type="ECO:0000256" key="12">
    <source>
        <dbReference type="ARBA" id="ARBA00023170"/>
    </source>
</evidence>
<gene>
    <name evidence="18" type="ORF">J2X19_002470</name>
</gene>
<keyword evidence="10 15" id="KW-0798">TonB box</keyword>
<dbReference type="Pfam" id="PF07660">
    <property type="entry name" value="STN"/>
    <property type="match status" value="1"/>
</dbReference>
<comment type="similarity">
    <text evidence="2 14 15">Belongs to the TonB-dependent receptor family.</text>
</comment>
<proteinExistence type="inferred from homology"/>
<evidence type="ECO:0000256" key="9">
    <source>
        <dbReference type="ARBA" id="ARBA00023065"/>
    </source>
</evidence>
<comment type="caution">
    <text evidence="18">The sequence shown here is derived from an EMBL/GenBank/DDBJ whole genome shotgun (WGS) entry which is preliminary data.</text>
</comment>
<evidence type="ECO:0000256" key="13">
    <source>
        <dbReference type="ARBA" id="ARBA00023237"/>
    </source>
</evidence>
<reference evidence="18 19" key="1">
    <citation type="submission" date="2023-07" db="EMBL/GenBank/DDBJ databases">
        <title>Sorghum-associated microbial communities from plants grown in Nebraska, USA.</title>
        <authorList>
            <person name="Schachtman D."/>
        </authorList>
    </citation>
    <scope>NUCLEOTIDE SEQUENCE [LARGE SCALE GENOMIC DNA]</scope>
    <source>
        <strain evidence="18 19">BE313</strain>
    </source>
</reference>
<feature type="domain" description="Secretin/TonB short N-terminal" evidence="17">
    <location>
        <begin position="60"/>
        <end position="110"/>
    </location>
</feature>
<accession>A0ABU2C907</accession>
<dbReference type="RefSeq" id="WP_310373448.1">
    <property type="nucleotide sequence ID" value="NZ_JAVDXT010000002.1"/>
</dbReference>
<evidence type="ECO:0000256" key="7">
    <source>
        <dbReference type="ARBA" id="ARBA00022729"/>
    </source>
</evidence>
<dbReference type="Pfam" id="PF00593">
    <property type="entry name" value="TonB_dep_Rec_b-barrel"/>
    <property type="match status" value="1"/>
</dbReference>
<dbReference type="CDD" id="cd01347">
    <property type="entry name" value="ligand_gated_channel"/>
    <property type="match status" value="1"/>
</dbReference>
<evidence type="ECO:0000313" key="19">
    <source>
        <dbReference type="Proteomes" id="UP001180487"/>
    </source>
</evidence>